<evidence type="ECO:0000313" key="1">
    <source>
        <dbReference type="EMBL" id="OXA39241.1"/>
    </source>
</evidence>
<protein>
    <submittedName>
        <fullName evidence="1">Protein stand still</fullName>
    </submittedName>
</protein>
<dbReference type="EMBL" id="LNIX01000040">
    <property type="protein sequence ID" value="OXA39241.1"/>
    <property type="molecule type" value="Genomic_DNA"/>
</dbReference>
<dbReference type="Proteomes" id="UP000198287">
    <property type="component" value="Unassembled WGS sequence"/>
</dbReference>
<gene>
    <name evidence="1" type="ORF">Fcan01_25988</name>
</gene>
<accession>A0A226D3K4</accession>
<dbReference type="AlphaFoldDB" id="A0A226D3K4"/>
<organism evidence="1 2">
    <name type="scientific">Folsomia candida</name>
    <name type="common">Springtail</name>
    <dbReference type="NCBI Taxonomy" id="158441"/>
    <lineage>
        <taxon>Eukaryota</taxon>
        <taxon>Metazoa</taxon>
        <taxon>Ecdysozoa</taxon>
        <taxon>Arthropoda</taxon>
        <taxon>Hexapoda</taxon>
        <taxon>Collembola</taxon>
        <taxon>Entomobryomorpha</taxon>
        <taxon>Isotomoidea</taxon>
        <taxon>Isotomidae</taxon>
        <taxon>Proisotominae</taxon>
        <taxon>Folsomia</taxon>
    </lineage>
</organism>
<name>A0A226D3K4_FOLCA</name>
<evidence type="ECO:0000313" key="2">
    <source>
        <dbReference type="Proteomes" id="UP000198287"/>
    </source>
</evidence>
<sequence length="119" mass="12936">MASTSTAGISEEMDNSLLPIILDGTFFNVQSIDKGTSIVTAKCCNCVKDKFISGGLPSTANFLTHLWQLHPDSVKEYEDRRKSLEPALKKQKLEAKNSNDNASQLSLLSAGFSIKTVAK</sequence>
<proteinExistence type="predicted"/>
<comment type="caution">
    <text evidence="1">The sequence shown here is derived from an EMBL/GenBank/DDBJ whole genome shotgun (WGS) entry which is preliminary data.</text>
</comment>
<reference evidence="1 2" key="1">
    <citation type="submission" date="2015-12" db="EMBL/GenBank/DDBJ databases">
        <title>The genome of Folsomia candida.</title>
        <authorList>
            <person name="Faddeeva A."/>
            <person name="Derks M.F."/>
            <person name="Anvar Y."/>
            <person name="Smit S."/>
            <person name="Van Straalen N."/>
            <person name="Roelofs D."/>
        </authorList>
    </citation>
    <scope>NUCLEOTIDE SEQUENCE [LARGE SCALE GENOMIC DNA]</scope>
    <source>
        <strain evidence="1 2">VU population</strain>
        <tissue evidence="1">Whole body</tissue>
    </source>
</reference>
<keyword evidence="2" id="KW-1185">Reference proteome</keyword>